<gene>
    <name evidence="7" type="ORF">P7H27_07380</name>
</gene>
<reference evidence="7" key="1">
    <citation type="submission" date="2023-03" db="EMBL/GenBank/DDBJ databases">
        <authorList>
            <person name="Shen W."/>
            <person name="Cai J."/>
        </authorList>
    </citation>
    <scope>NUCLEOTIDE SEQUENCE</scope>
    <source>
        <strain evidence="7">P66-3</strain>
    </source>
</reference>
<keyword evidence="2" id="KW-1003">Cell membrane</keyword>
<sequence length="471" mass="54036">MKKAFMKNLSFSFISNIVVLLTSALSIFILPKFMAVEEFGLYQLYLLYFSYSGLLQLGWADGIFLKYGGLQYDDIDKREIKSHFIYSLIYSALISATVAVFLILYRSFDLRNLILIVSIVITVVTTPRGILYYILQGTGRMKEYSASVILGRLFFLLSIIGLVITHKTDFILLILCELLSQLLALMLSMYNMRDIFKVRILGLREFAPSIRTSINIGFKLLVANIASQLMLGQNRFAIESHWGIKVFSEVSLTLSISNLVLIFMNSASIVVFPFLKRIGIEKMRSIFFYISNAISVFSSLTLILYYPLVMIIALWLPQYENSIQFMGILFPIIIFEGKNSILLLTYLKALRKEKFIMLSNIISVLFSLFLVVISIYVFDSLKIMLIFIVVSLGFRMYFNEFFLSRFLSVKMTRNVKRGILLEILLVATFIVMNLIAVSELYKLGVIVALILIFVLVNKADLRKVYEEIFLK</sequence>
<keyword evidence="8" id="KW-1185">Reference proteome</keyword>
<organism evidence="7 8">
    <name type="scientific">Enterococcus xiangfangensis</name>
    <dbReference type="NCBI Taxonomy" id="1296537"/>
    <lineage>
        <taxon>Bacteria</taxon>
        <taxon>Bacillati</taxon>
        <taxon>Bacillota</taxon>
        <taxon>Bacilli</taxon>
        <taxon>Lactobacillales</taxon>
        <taxon>Enterococcaceae</taxon>
        <taxon>Enterococcus</taxon>
    </lineage>
</organism>
<keyword evidence="4 6" id="KW-1133">Transmembrane helix</keyword>
<feature type="transmembrane region" description="Helical" evidence="6">
    <location>
        <begin position="419"/>
        <end position="437"/>
    </location>
</feature>
<feature type="transmembrane region" description="Helical" evidence="6">
    <location>
        <begin position="146"/>
        <end position="164"/>
    </location>
</feature>
<evidence type="ECO:0000256" key="6">
    <source>
        <dbReference type="SAM" id="Phobius"/>
    </source>
</evidence>
<evidence type="ECO:0000256" key="4">
    <source>
        <dbReference type="ARBA" id="ARBA00022989"/>
    </source>
</evidence>
<feature type="transmembrane region" description="Helical" evidence="6">
    <location>
        <begin position="213"/>
        <end position="231"/>
    </location>
</feature>
<proteinExistence type="predicted"/>
<dbReference type="PANTHER" id="PTHR30250:SF11">
    <property type="entry name" value="O-ANTIGEN TRANSPORTER-RELATED"/>
    <property type="match status" value="1"/>
</dbReference>
<feature type="transmembrane region" description="Helical" evidence="6">
    <location>
        <begin position="113"/>
        <end position="134"/>
    </location>
</feature>
<evidence type="ECO:0000256" key="2">
    <source>
        <dbReference type="ARBA" id="ARBA00022475"/>
    </source>
</evidence>
<evidence type="ECO:0000256" key="5">
    <source>
        <dbReference type="ARBA" id="ARBA00023136"/>
    </source>
</evidence>
<accession>A0ABU3FA96</accession>
<feature type="transmembrane region" description="Helical" evidence="6">
    <location>
        <begin position="322"/>
        <end position="343"/>
    </location>
</feature>
<comment type="subcellular location">
    <subcellularLocation>
        <location evidence="1">Cell membrane</location>
        <topology evidence="1">Multi-pass membrane protein</topology>
    </subcellularLocation>
</comment>
<dbReference type="PANTHER" id="PTHR30250">
    <property type="entry name" value="PST FAMILY PREDICTED COLANIC ACID TRANSPORTER"/>
    <property type="match status" value="1"/>
</dbReference>
<keyword evidence="5 6" id="KW-0472">Membrane</keyword>
<dbReference type="InterPro" id="IPR050833">
    <property type="entry name" value="Poly_Biosynth_Transport"/>
</dbReference>
<name>A0ABU3FA96_9ENTE</name>
<evidence type="ECO:0000313" key="8">
    <source>
        <dbReference type="Proteomes" id="UP001181046"/>
    </source>
</evidence>
<dbReference type="EMBL" id="JARQAJ010000004">
    <property type="protein sequence ID" value="MDT2759584.1"/>
    <property type="molecule type" value="Genomic_DNA"/>
</dbReference>
<evidence type="ECO:0000256" key="1">
    <source>
        <dbReference type="ARBA" id="ARBA00004651"/>
    </source>
</evidence>
<evidence type="ECO:0000256" key="3">
    <source>
        <dbReference type="ARBA" id="ARBA00022692"/>
    </source>
</evidence>
<feature type="transmembrane region" description="Helical" evidence="6">
    <location>
        <begin position="84"/>
        <end position="107"/>
    </location>
</feature>
<feature type="transmembrane region" description="Helical" evidence="6">
    <location>
        <begin position="287"/>
        <end position="316"/>
    </location>
</feature>
<dbReference type="Proteomes" id="UP001181046">
    <property type="component" value="Unassembled WGS sequence"/>
</dbReference>
<feature type="transmembrane region" description="Helical" evidence="6">
    <location>
        <begin position="381"/>
        <end position="398"/>
    </location>
</feature>
<feature type="transmembrane region" description="Helical" evidence="6">
    <location>
        <begin position="355"/>
        <end position="375"/>
    </location>
</feature>
<feature type="transmembrane region" description="Helical" evidence="6">
    <location>
        <begin position="251"/>
        <end position="275"/>
    </location>
</feature>
<dbReference type="RefSeq" id="WP_311829956.1">
    <property type="nucleotide sequence ID" value="NZ_JARQAJ010000004.1"/>
</dbReference>
<comment type="caution">
    <text evidence="7">The sequence shown here is derived from an EMBL/GenBank/DDBJ whole genome shotgun (WGS) entry which is preliminary data.</text>
</comment>
<protein>
    <submittedName>
        <fullName evidence="7">Uncharacterized protein</fullName>
    </submittedName>
</protein>
<feature type="transmembrane region" description="Helical" evidence="6">
    <location>
        <begin position="443"/>
        <end position="461"/>
    </location>
</feature>
<evidence type="ECO:0000313" key="7">
    <source>
        <dbReference type="EMBL" id="MDT2759584.1"/>
    </source>
</evidence>
<feature type="transmembrane region" description="Helical" evidence="6">
    <location>
        <begin position="170"/>
        <end position="192"/>
    </location>
</feature>
<keyword evidence="3 6" id="KW-0812">Transmembrane</keyword>
<feature type="transmembrane region" description="Helical" evidence="6">
    <location>
        <begin position="45"/>
        <end position="64"/>
    </location>
</feature>